<dbReference type="AlphaFoldDB" id="A0A1M6E0F5"/>
<protein>
    <submittedName>
        <fullName evidence="2">Uncharacterized protein</fullName>
    </submittedName>
</protein>
<name>A0A1M6E0F5_9BACT</name>
<evidence type="ECO:0000313" key="3">
    <source>
        <dbReference type="Proteomes" id="UP000184050"/>
    </source>
</evidence>
<keyword evidence="3" id="KW-1185">Reference proteome</keyword>
<dbReference type="RefSeq" id="WP_073166685.1">
    <property type="nucleotide sequence ID" value="NZ_FQZE01000006.1"/>
</dbReference>
<evidence type="ECO:0000313" key="2">
    <source>
        <dbReference type="EMBL" id="SHI78992.1"/>
    </source>
</evidence>
<accession>A0A1M6E0F5</accession>
<keyword evidence="1" id="KW-0732">Signal</keyword>
<reference evidence="2 3" key="1">
    <citation type="submission" date="2016-11" db="EMBL/GenBank/DDBJ databases">
        <authorList>
            <person name="Jaros S."/>
            <person name="Januszkiewicz K."/>
            <person name="Wedrychowicz H."/>
        </authorList>
    </citation>
    <scope>NUCLEOTIDE SEQUENCE [LARGE SCALE GENOMIC DNA]</scope>
    <source>
        <strain evidence="2 3">DSM 27063</strain>
    </source>
</reference>
<sequence length="463" mass="51866">MRKNMNKILSLFVLSVIILATGCQEAEELIPTAGNKLTTLSFLTSDLIDTKITVDETETDGSIVVEADINGLKTTDMTKINVSASIPNNARVEPAFEGPVDLSEPYQFEVVGADGARQAYTIEAQLSVQYQHRTLWKRTATELNFTDHNNGAVGFSGDYVVVHDRGGFFYVNISDGEKAGDISMEGIDWGDLQRTVPLHMATDDAGNIASCNFGVAEGDVIHMYWWEGVSANPELLFEYVLDIPGVQIGRKIYVRGDMTDHAFLYLALSNKNMFLQWEIKNGQVVSEEPRRVDYSLDYTMGVQAKIVPIEVGANSNYFVARYENGVAKVAITYMDGTTNQPIYQSEHHIQDVYHQWLGGGHAFDYAQMDGAFYMFFIEQNAFNWMREIFDVRKVMLRPNEISSVMDLIKFRAWNDWLNFPMDPNYASNGNVTGDVKVKVSPDGQSAVVAFLCTNGGVELWEIY</sequence>
<dbReference type="PROSITE" id="PS51257">
    <property type="entry name" value="PROKAR_LIPOPROTEIN"/>
    <property type="match status" value="1"/>
</dbReference>
<proteinExistence type="predicted"/>
<dbReference type="EMBL" id="FQZE01000006">
    <property type="protein sequence ID" value="SHI78992.1"/>
    <property type="molecule type" value="Genomic_DNA"/>
</dbReference>
<evidence type="ECO:0000256" key="1">
    <source>
        <dbReference type="SAM" id="SignalP"/>
    </source>
</evidence>
<dbReference type="Proteomes" id="UP000184050">
    <property type="component" value="Unassembled WGS sequence"/>
</dbReference>
<gene>
    <name evidence="2" type="ORF">SAMN05444280_10611</name>
</gene>
<organism evidence="2 3">
    <name type="scientific">Tangfeifania diversioriginum</name>
    <dbReference type="NCBI Taxonomy" id="1168035"/>
    <lineage>
        <taxon>Bacteria</taxon>
        <taxon>Pseudomonadati</taxon>
        <taxon>Bacteroidota</taxon>
        <taxon>Bacteroidia</taxon>
        <taxon>Marinilabiliales</taxon>
        <taxon>Prolixibacteraceae</taxon>
        <taxon>Tangfeifania</taxon>
    </lineage>
</organism>
<feature type="chain" id="PRO_5012138495" evidence="1">
    <location>
        <begin position="27"/>
        <end position="463"/>
    </location>
</feature>
<dbReference type="STRING" id="1168035.SAMN05444280_10611"/>
<feature type="signal peptide" evidence="1">
    <location>
        <begin position="1"/>
        <end position="26"/>
    </location>
</feature>